<evidence type="ECO:0000256" key="9">
    <source>
        <dbReference type="ARBA" id="ARBA00023224"/>
    </source>
</evidence>
<feature type="transmembrane region" description="Helical" evidence="11">
    <location>
        <begin position="20"/>
        <end position="43"/>
    </location>
</feature>
<dbReference type="SUPFAM" id="SSF81321">
    <property type="entry name" value="Family A G protein-coupled receptor-like"/>
    <property type="match status" value="1"/>
</dbReference>
<keyword evidence="4 11" id="KW-1133">Transmembrane helix</keyword>
<dbReference type="GO" id="GO:0005886">
    <property type="term" value="C:plasma membrane"/>
    <property type="evidence" value="ECO:0007669"/>
    <property type="project" value="UniProtKB-SubCell"/>
</dbReference>
<evidence type="ECO:0000313" key="13">
    <source>
        <dbReference type="EMBL" id="RMX54575.1"/>
    </source>
</evidence>
<dbReference type="PROSITE" id="PS50262">
    <property type="entry name" value="G_PROTEIN_RECEP_F1_2"/>
    <property type="match status" value="1"/>
</dbReference>
<comment type="similarity">
    <text evidence="10">Belongs to the G-protein coupled receptor 1 family.</text>
</comment>
<feature type="transmembrane region" description="Helical" evidence="11">
    <location>
        <begin position="55"/>
        <end position="79"/>
    </location>
</feature>
<evidence type="ECO:0000256" key="10">
    <source>
        <dbReference type="RuleBase" id="RU000688"/>
    </source>
</evidence>
<dbReference type="GO" id="GO:0004930">
    <property type="term" value="F:G protein-coupled receptor activity"/>
    <property type="evidence" value="ECO:0007669"/>
    <property type="project" value="UniProtKB-KW"/>
</dbReference>
<organism evidence="13 14">
    <name type="scientific">Pocillopora damicornis</name>
    <name type="common">Cauliflower coral</name>
    <name type="synonym">Millepora damicornis</name>
    <dbReference type="NCBI Taxonomy" id="46731"/>
    <lineage>
        <taxon>Eukaryota</taxon>
        <taxon>Metazoa</taxon>
        <taxon>Cnidaria</taxon>
        <taxon>Anthozoa</taxon>
        <taxon>Hexacorallia</taxon>
        <taxon>Scleractinia</taxon>
        <taxon>Astrocoeniina</taxon>
        <taxon>Pocilloporidae</taxon>
        <taxon>Pocillopora</taxon>
    </lineage>
</organism>
<comment type="caution">
    <text evidence="13">The sequence shown here is derived from an EMBL/GenBank/DDBJ whole genome shotgun (WGS) entry which is preliminary data.</text>
</comment>
<evidence type="ECO:0000256" key="2">
    <source>
        <dbReference type="ARBA" id="ARBA00022475"/>
    </source>
</evidence>
<proteinExistence type="inferred from homology"/>
<evidence type="ECO:0000256" key="8">
    <source>
        <dbReference type="ARBA" id="ARBA00023180"/>
    </source>
</evidence>
<protein>
    <recommendedName>
        <fullName evidence="12">G-protein coupled receptors family 1 profile domain-containing protein</fullName>
    </recommendedName>
</protein>
<evidence type="ECO:0000256" key="11">
    <source>
        <dbReference type="SAM" id="Phobius"/>
    </source>
</evidence>
<feature type="transmembrane region" description="Helical" evidence="11">
    <location>
        <begin position="262"/>
        <end position="281"/>
    </location>
</feature>
<dbReference type="PRINTS" id="PR00237">
    <property type="entry name" value="GPCRRHODOPSN"/>
</dbReference>
<keyword evidence="9 10" id="KW-0807">Transducer</keyword>
<evidence type="ECO:0000256" key="6">
    <source>
        <dbReference type="ARBA" id="ARBA00023136"/>
    </source>
</evidence>
<gene>
    <name evidence="13" type="ORF">pdam_00004626</name>
</gene>
<dbReference type="InterPro" id="IPR017452">
    <property type="entry name" value="GPCR_Rhodpsn_7TM"/>
</dbReference>
<dbReference type="Gene3D" id="1.20.1070.10">
    <property type="entry name" value="Rhodopsin 7-helix transmembrane proteins"/>
    <property type="match status" value="1"/>
</dbReference>
<reference evidence="13 14" key="1">
    <citation type="journal article" date="2018" name="Sci. Rep.">
        <title>Comparative analysis of the Pocillopora damicornis genome highlights role of immune system in coral evolution.</title>
        <authorList>
            <person name="Cunning R."/>
            <person name="Bay R.A."/>
            <person name="Gillette P."/>
            <person name="Baker A.C."/>
            <person name="Traylor-Knowles N."/>
        </authorList>
    </citation>
    <scope>NUCLEOTIDE SEQUENCE [LARGE SCALE GENOMIC DNA]</scope>
    <source>
        <strain evidence="13">RSMAS</strain>
        <tissue evidence="13">Whole animal</tissue>
    </source>
</reference>
<dbReference type="InterPro" id="IPR000276">
    <property type="entry name" value="GPCR_Rhodpsn"/>
</dbReference>
<dbReference type="OrthoDB" id="9046662at2759"/>
<evidence type="ECO:0000256" key="1">
    <source>
        <dbReference type="ARBA" id="ARBA00004651"/>
    </source>
</evidence>
<keyword evidence="14" id="KW-1185">Reference proteome</keyword>
<evidence type="ECO:0000256" key="7">
    <source>
        <dbReference type="ARBA" id="ARBA00023170"/>
    </source>
</evidence>
<evidence type="ECO:0000256" key="3">
    <source>
        <dbReference type="ARBA" id="ARBA00022692"/>
    </source>
</evidence>
<evidence type="ECO:0000259" key="12">
    <source>
        <dbReference type="PROSITE" id="PS50262"/>
    </source>
</evidence>
<sequence length="333" mass="37900">MQESVQAKTISCIDAVKVSQIVMIALVMVGSVIGNSMICVLLIRFKTLRTVTNVLIANLAVVDILNAVTNMPLMIMWYICKVPYLNGRTTSWFIVTWYVLLMYLTVFNLTAMTMDRFGAIVHSIWYYSWKSVKKAKVAVLMVWILAAAYTYGMFVLGLDIDLGDAPVLVYRKHYFKNFGRLFIIPGYLVPFMIMLCAGAYIWYSVHQHNKRISTFCSIGKRFKNDVKTAKTICLTVMAFLLMGVLPMLLHNISKIHGTWSHFLAYFLGHLNGMANPIIYALKTQRFRKAFVLLFKDPLGKSQPQMTSNNPTDLCALSRIAPHNTDVCRKINYI</sequence>
<keyword evidence="2" id="KW-1003">Cell membrane</keyword>
<feature type="transmembrane region" description="Helical" evidence="11">
    <location>
        <begin position="91"/>
        <end position="114"/>
    </location>
</feature>
<accession>A0A3M6ULP7</accession>
<keyword evidence="3 10" id="KW-0812">Transmembrane</keyword>
<dbReference type="PROSITE" id="PS00237">
    <property type="entry name" value="G_PROTEIN_RECEP_F1_1"/>
    <property type="match status" value="1"/>
</dbReference>
<evidence type="ECO:0000256" key="5">
    <source>
        <dbReference type="ARBA" id="ARBA00023040"/>
    </source>
</evidence>
<feature type="transmembrane region" description="Helical" evidence="11">
    <location>
        <begin position="231"/>
        <end position="250"/>
    </location>
</feature>
<dbReference type="Proteomes" id="UP000275408">
    <property type="component" value="Unassembled WGS sequence"/>
</dbReference>
<keyword evidence="5 10" id="KW-0297">G-protein coupled receptor</keyword>
<dbReference type="Pfam" id="PF00001">
    <property type="entry name" value="7tm_1"/>
    <property type="match status" value="1"/>
</dbReference>
<name>A0A3M6ULP7_POCDA</name>
<keyword evidence="6 11" id="KW-0472">Membrane</keyword>
<comment type="subcellular location">
    <subcellularLocation>
        <location evidence="1">Cell membrane</location>
        <topology evidence="1">Multi-pass membrane protein</topology>
    </subcellularLocation>
</comment>
<feature type="transmembrane region" description="Helical" evidence="11">
    <location>
        <begin position="178"/>
        <end position="203"/>
    </location>
</feature>
<feature type="transmembrane region" description="Helical" evidence="11">
    <location>
        <begin position="135"/>
        <end position="158"/>
    </location>
</feature>
<evidence type="ECO:0000313" key="14">
    <source>
        <dbReference type="Proteomes" id="UP000275408"/>
    </source>
</evidence>
<dbReference type="PANTHER" id="PTHR24246:SF27">
    <property type="entry name" value="ADENOSINE RECEPTOR, ISOFORM A"/>
    <property type="match status" value="1"/>
</dbReference>
<evidence type="ECO:0000256" key="4">
    <source>
        <dbReference type="ARBA" id="ARBA00022989"/>
    </source>
</evidence>
<dbReference type="AlphaFoldDB" id="A0A3M6ULP7"/>
<keyword evidence="8" id="KW-0325">Glycoprotein</keyword>
<dbReference type="EMBL" id="RCHS01001247">
    <property type="protein sequence ID" value="RMX54575.1"/>
    <property type="molecule type" value="Genomic_DNA"/>
</dbReference>
<dbReference type="PANTHER" id="PTHR24246">
    <property type="entry name" value="OLFACTORY RECEPTOR AND ADENOSINE RECEPTOR"/>
    <property type="match status" value="1"/>
</dbReference>
<feature type="domain" description="G-protein coupled receptors family 1 profile" evidence="12">
    <location>
        <begin position="34"/>
        <end position="279"/>
    </location>
</feature>
<dbReference type="STRING" id="46731.A0A3M6ULP7"/>
<keyword evidence="7 10" id="KW-0675">Receptor</keyword>
<dbReference type="CDD" id="cd00637">
    <property type="entry name" value="7tm_classA_rhodopsin-like"/>
    <property type="match status" value="1"/>
</dbReference>